<feature type="domain" description="Peptidoglycan beta-N-acetylmuramidase NamZ N-terminal" evidence="1">
    <location>
        <begin position="48"/>
        <end position="250"/>
    </location>
</feature>
<dbReference type="InterPro" id="IPR048503">
    <property type="entry name" value="NamZ_C"/>
</dbReference>
<keyword evidence="4" id="KW-1185">Reference proteome</keyword>
<dbReference type="RefSeq" id="WP_041018041.1">
    <property type="nucleotide sequence ID" value="NZ_CCEJ010000008.1"/>
</dbReference>
<organism evidence="3 4">
    <name type="scientific">Candidatus Criblamydia sequanensis CRIB-18</name>
    <dbReference type="NCBI Taxonomy" id="1437425"/>
    <lineage>
        <taxon>Bacteria</taxon>
        <taxon>Pseudomonadati</taxon>
        <taxon>Chlamydiota</taxon>
        <taxon>Chlamydiia</taxon>
        <taxon>Parachlamydiales</taxon>
        <taxon>Candidatus Criblamydiaceae</taxon>
        <taxon>Candidatus Criblamydia</taxon>
    </lineage>
</organism>
<feature type="domain" description="Peptidoglycan beta-N-acetylmuramidase NamZ C-terminal" evidence="2">
    <location>
        <begin position="255"/>
        <end position="412"/>
    </location>
</feature>
<dbReference type="PIRSF" id="PIRSF016719">
    <property type="entry name" value="UCP016719"/>
    <property type="match status" value="1"/>
</dbReference>
<protein>
    <submittedName>
        <fullName evidence="3">Uncharacterized protein</fullName>
    </submittedName>
</protein>
<dbReference type="PANTHER" id="PTHR42915">
    <property type="entry name" value="HYPOTHETICAL 460 KDA PROTEIN IN FEUA-SIGW INTERGENIC REGION [PRECURSOR]"/>
    <property type="match status" value="1"/>
</dbReference>
<evidence type="ECO:0000259" key="2">
    <source>
        <dbReference type="Pfam" id="PF20732"/>
    </source>
</evidence>
<reference evidence="3" key="1">
    <citation type="submission" date="2013-12" db="EMBL/GenBank/DDBJ databases">
        <authorList>
            <person name="Linke B."/>
        </authorList>
    </citation>
    <scope>NUCLEOTIDE SEQUENCE [LARGE SCALE GENOMIC DNA]</scope>
    <source>
        <strain evidence="3">CRIB-18</strain>
    </source>
</reference>
<comment type="caution">
    <text evidence="3">The sequence shown here is derived from an EMBL/GenBank/DDBJ whole genome shotgun (WGS) entry which is preliminary data.</text>
</comment>
<evidence type="ECO:0000259" key="1">
    <source>
        <dbReference type="Pfam" id="PF07075"/>
    </source>
</evidence>
<dbReference type="InterPro" id="IPR048502">
    <property type="entry name" value="NamZ_N"/>
</dbReference>
<dbReference type="InterPro" id="IPR008302">
    <property type="entry name" value="NamZ"/>
</dbReference>
<dbReference type="Gene3D" id="3.90.1150.140">
    <property type="match status" value="1"/>
</dbReference>
<name>A0A090CZT7_9BACT</name>
<dbReference type="Proteomes" id="UP000031552">
    <property type="component" value="Unassembled WGS sequence"/>
</dbReference>
<dbReference type="AlphaFoldDB" id="A0A090CZT7"/>
<dbReference type="OrthoDB" id="9801061at2"/>
<reference evidence="3" key="2">
    <citation type="submission" date="2014-09" db="EMBL/GenBank/DDBJ databases">
        <title>Criblamydia sequanensis harbors a mega-plasmid encoding arsenite resistance.</title>
        <authorList>
            <person name="Bertelli C."/>
            <person name="Goesmann A."/>
            <person name="Greub G."/>
        </authorList>
    </citation>
    <scope>NUCLEOTIDE SEQUENCE [LARGE SCALE GENOMIC DNA]</scope>
    <source>
        <strain evidence="3">CRIB-18</strain>
    </source>
</reference>
<dbReference type="Gene3D" id="3.40.50.12170">
    <property type="entry name" value="Uncharacterised protein PF07075, DUF1343"/>
    <property type="match status" value="1"/>
</dbReference>
<dbReference type="Pfam" id="PF20732">
    <property type="entry name" value="NamZ_C"/>
    <property type="match status" value="1"/>
</dbReference>
<gene>
    <name evidence="3" type="ORF">CSEC_1699</name>
</gene>
<dbReference type="EMBL" id="CCEJ010000008">
    <property type="protein sequence ID" value="CDR34511.1"/>
    <property type="molecule type" value="Genomic_DNA"/>
</dbReference>
<dbReference type="STRING" id="1437425.CSEC_1699"/>
<proteinExistence type="predicted"/>
<accession>A0A090CZT7</accession>
<evidence type="ECO:0000313" key="4">
    <source>
        <dbReference type="Proteomes" id="UP000031552"/>
    </source>
</evidence>
<dbReference type="eggNOG" id="COG3876">
    <property type="taxonomic scope" value="Bacteria"/>
</dbReference>
<sequence>MIKKITLTFLLFTFLQLNRPLEAKAHVKPGIEVLLKEPYIQELKGKKIGLITNHTAISSTLEHTLDLLKARENAIGFKILALFAPEHGLDGNCYAYEDVKDSCKMEIPTFSLHGKTRRPTEEMLKGLDLLIYDIQDIGSRSYTYTTTLFYVMEEAAKKNIKVLVLDRPNPLGGELIDGPMLDENLRSMVGYVNVPYCHGMTIGELAYFFNEEYRIHCPLKIIPMDGWKRSMSFEDTGLTWIPTSPQIPEPTTVFYYPTTGMLGELSLSSIGIGYTLPFKIVGAPWIEAKAFAKALNGHHFKGVRFEPFYFRPFFGKFAHQNCEGVLICITDKKMYKPVSTQFLIAGTLKSLYPEQFKEALLASQKKKDIFEKVCGSKEIYQIISEKPYIIWPLITFHENEKKIFLEKRKKYLNPNYT</sequence>
<dbReference type="PANTHER" id="PTHR42915:SF1">
    <property type="entry name" value="PEPTIDOGLYCAN BETA-N-ACETYLMURAMIDASE NAMZ"/>
    <property type="match status" value="1"/>
</dbReference>
<evidence type="ECO:0000313" key="3">
    <source>
        <dbReference type="EMBL" id="CDR34511.1"/>
    </source>
</evidence>
<dbReference type="Pfam" id="PF07075">
    <property type="entry name" value="NamZ_N"/>
    <property type="match status" value="1"/>
</dbReference>
<dbReference type="GO" id="GO:0033922">
    <property type="term" value="F:peptidoglycan beta-N-acetylmuramidase activity"/>
    <property type="evidence" value="ECO:0007669"/>
    <property type="project" value="InterPro"/>
</dbReference>